<sequence>MTHYVRGHNKSIARFRCALLDAAGGRGGEGGIQPVTTPAQRLKTALEAPGLHLMPCCFDALSARLIEQAGFRVSLMSGFAVSATRLGMPDTGLISFAEMLDQLRNVCQAAPGLLVIGDGDTGYGNAMNVQRTVRDYARAGAAAVLIEDQVSPKRCGHTKGKQVVGRAEARMKIRAAVDAARSGSDDILILARTDARAVHGFDAALERCQDFVEEGADIIFMEAPHDAAEMAAFCAGIDRPAMANMVRGGQTPILPPHELEALGFKLAAYPLTLMSAAIDAMRTALAAVADGREGHVAQADFEALKTLVGFPDYYEREQAYRAAE</sequence>
<dbReference type="Pfam" id="PF13714">
    <property type="entry name" value="PEP_mutase"/>
    <property type="match status" value="1"/>
</dbReference>
<dbReference type="AlphaFoldDB" id="A0A560CDD6"/>
<accession>A0A560CDD6</accession>
<dbReference type="InterPro" id="IPR040442">
    <property type="entry name" value="Pyrv_kinase-like_dom_sf"/>
</dbReference>
<dbReference type="InterPro" id="IPR039556">
    <property type="entry name" value="ICL/PEPM"/>
</dbReference>
<evidence type="ECO:0000313" key="1">
    <source>
        <dbReference type="EMBL" id="TWA82868.1"/>
    </source>
</evidence>
<dbReference type="SUPFAM" id="SSF51621">
    <property type="entry name" value="Phosphoenolpyruvate/pyruvate domain"/>
    <property type="match status" value="1"/>
</dbReference>
<evidence type="ECO:0000313" key="2">
    <source>
        <dbReference type="Proteomes" id="UP000318529"/>
    </source>
</evidence>
<protein>
    <submittedName>
        <fullName evidence="1">2-methylisocitrate lyase-like PEP mutase family enzyme</fullName>
    </submittedName>
</protein>
<gene>
    <name evidence="1" type="ORF">FBZ83_10651</name>
</gene>
<dbReference type="CDD" id="cd00377">
    <property type="entry name" value="ICL_PEPM"/>
    <property type="match status" value="1"/>
</dbReference>
<dbReference type="PANTHER" id="PTHR42905">
    <property type="entry name" value="PHOSPHOENOLPYRUVATE CARBOXYLASE"/>
    <property type="match status" value="1"/>
</dbReference>
<dbReference type="Gene3D" id="3.20.20.60">
    <property type="entry name" value="Phosphoenolpyruvate-binding domains"/>
    <property type="match status" value="1"/>
</dbReference>
<dbReference type="EMBL" id="VITH01000006">
    <property type="protein sequence ID" value="TWA82868.1"/>
    <property type="molecule type" value="Genomic_DNA"/>
</dbReference>
<comment type="caution">
    <text evidence="1">The sequence shown here is derived from an EMBL/GenBank/DDBJ whole genome shotgun (WGS) entry which is preliminary data.</text>
</comment>
<name>A0A560CDD6_AZOBR</name>
<keyword evidence="1" id="KW-0456">Lyase</keyword>
<proteinExistence type="predicted"/>
<reference evidence="1 2" key="1">
    <citation type="submission" date="2019-06" db="EMBL/GenBank/DDBJ databases">
        <title>Genomic Encyclopedia of Type Strains, Phase IV (KMG-V): Genome sequencing to study the core and pangenomes of soil and plant-associated prokaryotes.</title>
        <authorList>
            <person name="Whitman W."/>
        </authorList>
    </citation>
    <scope>NUCLEOTIDE SEQUENCE [LARGE SCALE GENOMIC DNA]</scope>
    <source>
        <strain evidence="1 2">BR 11650</strain>
    </source>
</reference>
<organism evidence="1 2">
    <name type="scientific">Azospirillum brasilense</name>
    <dbReference type="NCBI Taxonomy" id="192"/>
    <lineage>
        <taxon>Bacteria</taxon>
        <taxon>Pseudomonadati</taxon>
        <taxon>Pseudomonadota</taxon>
        <taxon>Alphaproteobacteria</taxon>
        <taxon>Rhodospirillales</taxon>
        <taxon>Azospirillaceae</taxon>
        <taxon>Azospirillum</taxon>
    </lineage>
</organism>
<dbReference type="PANTHER" id="PTHR42905:SF2">
    <property type="entry name" value="PHOSPHOENOLPYRUVATE CARBOXYLASE FAMILY PROTEIN"/>
    <property type="match status" value="1"/>
</dbReference>
<dbReference type="GO" id="GO:0016829">
    <property type="term" value="F:lyase activity"/>
    <property type="evidence" value="ECO:0007669"/>
    <property type="project" value="UniProtKB-KW"/>
</dbReference>
<dbReference type="Proteomes" id="UP000318529">
    <property type="component" value="Unassembled WGS sequence"/>
</dbReference>
<dbReference type="InterPro" id="IPR015813">
    <property type="entry name" value="Pyrv/PenolPyrv_kinase-like_dom"/>
</dbReference>